<feature type="transmembrane region" description="Helical" evidence="9">
    <location>
        <begin position="423"/>
        <end position="440"/>
    </location>
</feature>
<evidence type="ECO:0000313" key="10">
    <source>
        <dbReference type="EMBL" id="AEP28232.1"/>
    </source>
</evidence>
<dbReference type="HOGENOM" id="CLU_024508_0_1_6"/>
<evidence type="ECO:0000256" key="6">
    <source>
        <dbReference type="ARBA" id="ARBA00022989"/>
    </source>
</evidence>
<dbReference type="InterPro" id="IPR026033">
    <property type="entry name" value="Azg-like_bact_archaea"/>
</dbReference>
<dbReference type="PANTHER" id="PTHR43337:SF1">
    <property type="entry name" value="XANTHINE_URACIL PERMEASE C887.17-RELATED"/>
    <property type="match status" value="1"/>
</dbReference>
<feature type="transmembrane region" description="Helical" evidence="9">
    <location>
        <begin position="255"/>
        <end position="274"/>
    </location>
</feature>
<evidence type="ECO:0000256" key="2">
    <source>
        <dbReference type="ARBA" id="ARBA00005697"/>
    </source>
</evidence>
<sequence length="443" mass="46714">MITRFLDKTFELSQHATTVKTEIIAGLTTFAAMSYILIVNPSILGLSGMPVAGLITVTALAACLGTLLMAWLTNYPVALAPGMGLNAFFAFTICLSRDIPWEAALGIVFYNGILFLLLTLSGLRQKIANAIPASLKIGVQCGIGLFIAFIGLKNAGLIVDNPATFVSLGDLSQPAVLLAFLGIIFTIILVIRKVTGAILISILTLTIIGLFIPTESGYLTATPEGIIGLPAPITDTFFAMDLQYPIVNFATTWDLIFALMFVNMFDTIGTLIGVSKRAKLVDSNGNLPKMGRAMTADAAAGVVGAALGTSPVTSYVESAAGVSAGGRTGLTAIVVAICFLLALFLSPLMLVIPIMATTPALVMVGIFMMDSIKELEFSDLASVATATIALMAMPLTFSISEGIALGFITYVGIKVGTGEYKRVSLITYFMAAVFLLRYILDLK</sequence>
<dbReference type="GO" id="GO:0005886">
    <property type="term" value="C:plasma membrane"/>
    <property type="evidence" value="ECO:0007669"/>
    <property type="project" value="UniProtKB-SubCell"/>
</dbReference>
<evidence type="ECO:0000313" key="11">
    <source>
        <dbReference type="Proteomes" id="UP000009282"/>
    </source>
</evidence>
<evidence type="ECO:0000256" key="9">
    <source>
        <dbReference type="SAM" id="Phobius"/>
    </source>
</evidence>
<keyword evidence="11" id="KW-1185">Reference proteome</keyword>
<dbReference type="InterPro" id="IPR045018">
    <property type="entry name" value="Azg-like"/>
</dbReference>
<keyword evidence="5 8" id="KW-0812">Transmembrane</keyword>
<dbReference type="GO" id="GO:0005345">
    <property type="term" value="F:purine nucleobase transmembrane transporter activity"/>
    <property type="evidence" value="ECO:0007669"/>
    <property type="project" value="TreeGrafter"/>
</dbReference>
<dbReference type="AlphaFoldDB" id="G4QEW9"/>
<feature type="transmembrane region" description="Helical" evidence="9">
    <location>
        <begin position="135"/>
        <end position="159"/>
    </location>
</feature>
<evidence type="ECO:0000256" key="3">
    <source>
        <dbReference type="ARBA" id="ARBA00022448"/>
    </source>
</evidence>
<evidence type="ECO:0000256" key="4">
    <source>
        <dbReference type="ARBA" id="ARBA00022475"/>
    </source>
</evidence>
<evidence type="ECO:0000256" key="1">
    <source>
        <dbReference type="ARBA" id="ARBA00004651"/>
    </source>
</evidence>
<name>G4QEW9_GLANF</name>
<keyword evidence="7 8" id="KW-0472">Membrane</keyword>
<feature type="transmembrane region" description="Helical" evidence="9">
    <location>
        <begin position="105"/>
        <end position="123"/>
    </location>
</feature>
<dbReference type="InterPro" id="IPR006043">
    <property type="entry name" value="NCS2"/>
</dbReference>
<evidence type="ECO:0000256" key="7">
    <source>
        <dbReference type="ARBA" id="ARBA00023136"/>
    </source>
</evidence>
<feature type="transmembrane region" description="Helical" evidence="9">
    <location>
        <begin position="197"/>
        <end position="214"/>
    </location>
</feature>
<comment type="subcellular location">
    <subcellularLocation>
        <location evidence="1 8">Cell membrane</location>
        <topology evidence="1 8">Multi-pass membrane protein</topology>
    </subcellularLocation>
</comment>
<dbReference type="Proteomes" id="UP000009282">
    <property type="component" value="Chromosome"/>
</dbReference>
<feature type="transmembrane region" description="Helical" evidence="9">
    <location>
        <begin position="21"/>
        <end position="39"/>
    </location>
</feature>
<dbReference type="EMBL" id="CP003060">
    <property type="protein sequence ID" value="AEP28232.1"/>
    <property type="molecule type" value="Genomic_DNA"/>
</dbReference>
<reference evidence="10 11" key="1">
    <citation type="journal article" date="2011" name="J. Bacteriol.">
        <title>Complete genome sequence of seawater bacterium Glaciecola nitratireducens FR1064T.</title>
        <authorList>
            <person name="Bian F."/>
            <person name="Qin Q.L."/>
            <person name="Xie B.B."/>
            <person name="Shu Y.L."/>
            <person name="Zhang X.Y."/>
            <person name="Yu Y."/>
            <person name="Chen B."/>
            <person name="Chen X.L."/>
            <person name="Zhou B.C."/>
            <person name="Zhang Y.Z."/>
        </authorList>
    </citation>
    <scope>NUCLEOTIDE SEQUENCE [LARGE SCALE GENOMIC DNA]</scope>
    <source>
        <strain evidence="11">JCM 12485 / KCTC 12276 / FR1064</strain>
    </source>
</reference>
<keyword evidence="3 8" id="KW-0813">Transport</keyword>
<feature type="transmembrane region" description="Helical" evidence="9">
    <location>
        <begin position="51"/>
        <end position="72"/>
    </location>
</feature>
<organism evidence="10 11">
    <name type="scientific">Glaciecola nitratireducens (strain JCM 12485 / KCTC 12276 / FR1064)</name>
    <dbReference type="NCBI Taxonomy" id="1085623"/>
    <lineage>
        <taxon>Bacteria</taxon>
        <taxon>Pseudomonadati</taxon>
        <taxon>Pseudomonadota</taxon>
        <taxon>Gammaproteobacteria</taxon>
        <taxon>Alteromonadales</taxon>
        <taxon>Alteromonadaceae</taxon>
        <taxon>Brumicola</taxon>
    </lineage>
</organism>
<dbReference type="STRING" id="1085623.GNIT_0077"/>
<dbReference type="PANTHER" id="PTHR43337">
    <property type="entry name" value="XANTHINE/URACIL PERMEASE C887.17-RELATED"/>
    <property type="match status" value="1"/>
</dbReference>
<dbReference type="KEGG" id="gni:GNIT_0077"/>
<dbReference type="OrthoDB" id="9808458at2"/>
<accession>G4QEW9</accession>
<keyword evidence="4 8" id="KW-1003">Cell membrane</keyword>
<feature type="transmembrane region" description="Helical" evidence="9">
    <location>
        <begin position="350"/>
        <end position="368"/>
    </location>
</feature>
<dbReference type="PIRSF" id="PIRSF005353">
    <property type="entry name" value="PbuG"/>
    <property type="match status" value="1"/>
</dbReference>
<gene>
    <name evidence="10" type="primary">pbuG</name>
    <name evidence="10" type="ordered locus">GNIT_0077</name>
</gene>
<dbReference type="eggNOG" id="COG2252">
    <property type="taxonomic scope" value="Bacteria"/>
</dbReference>
<evidence type="ECO:0000256" key="8">
    <source>
        <dbReference type="PIRNR" id="PIRNR005353"/>
    </source>
</evidence>
<dbReference type="Pfam" id="PF00860">
    <property type="entry name" value="Xan_ur_permease"/>
    <property type="match status" value="1"/>
</dbReference>
<evidence type="ECO:0000256" key="5">
    <source>
        <dbReference type="ARBA" id="ARBA00022692"/>
    </source>
</evidence>
<comment type="similarity">
    <text evidence="2 8">Belongs to the nucleobase:cation symporter-2 (NCS2) (TC 2.A.40) family. Azg-like subfamily.</text>
</comment>
<feature type="transmembrane region" description="Helical" evidence="9">
    <location>
        <begin position="295"/>
        <end position="316"/>
    </location>
</feature>
<feature type="transmembrane region" description="Helical" evidence="9">
    <location>
        <begin position="79"/>
        <end position="99"/>
    </location>
</feature>
<proteinExistence type="inferred from homology"/>
<feature type="transmembrane region" description="Helical" evidence="9">
    <location>
        <begin position="328"/>
        <end position="345"/>
    </location>
</feature>
<protein>
    <submittedName>
        <fullName evidence="10">Xanthine/uracil/vitamin C permease</fullName>
    </submittedName>
</protein>
<keyword evidence="6 8" id="KW-1133">Transmembrane helix</keyword>
<dbReference type="RefSeq" id="WP_014107111.1">
    <property type="nucleotide sequence ID" value="NC_016041.1"/>
</dbReference>
<feature type="transmembrane region" description="Helical" evidence="9">
    <location>
        <begin position="388"/>
        <end position="411"/>
    </location>
</feature>
<feature type="transmembrane region" description="Helical" evidence="9">
    <location>
        <begin position="171"/>
        <end position="190"/>
    </location>
</feature>